<sequence>MSGDKFDKANSFIAKLKAYGTESDVCNLKEVYETYKSILTELPSKDRGSFSLNVLCTLCRNIEKVPTWREKICNGQLLELSVCCIRQTRALDKTDQVKTLACVYHIHRYLVRQDTMLQPALLLKLSYMPFEVTEENLQREHFKVYWSILADRIYYIEKLKTTRNINDLLTKLNEDIKTIISLYNPVQFCLNILIFVVKKLHFLYSDIKTDELMIVYKNIFDYLSNKDIITFKNITNEQAIDIYIKFNECLYVIIENESKVNFKRSVLEFIIKKIIILFQNFTDILYCFQIIYLKCFCYIFKNQNKSDYVHTVLDSLQNNCETAEKLGYKKPMYITYPYISQLIRLFIDNFINNDFNIKVHSSCLKIIIYLTDKLYKTQQISKCDNCNIKTGLHDCLRLTFLTKNIITISIQRNMDIKLIFKDYINIITKQYIILNELNILKCSNHEKCMKKLQSDVHNTAIILNKAKYYEYSINMFNIYVKTEICYVKNDIEYKNIARALYNKSISEMDCMLYSEAIYDAYLSLVFSGDFNDKYMSLIMDIKAKALKIDPNDSMQLMTVVNVCKNLSENKDFVNMKMFFSNLKYSALLKHEFSMYVKLWPSIIPIAGIWMSLNDLTKGVHKSWLKDENEDNLLWILYEVILETPTAVRTIHSDYYKTIVAETLHRIKEKPRKKIEEKLVEASLLFLQSEYDIAEATEKHGWKQTDPTLSPEQIKDLRTLPQEQNALRHAVDAVEILTNILPKINTAPNSLVQHSLKIAQVFVQQLLYTQRLLQALQLAHICCELARNIGDKMSYLNNVRVILQHVSKPIDKVEQIVTTAIKYWQELTSCKQHLETVLVFACELAMYYNRCGSICTSEKLLRYVEASILDSLDEVNLIATVCLEEAFTASPGFEVAECRWCLLQSGNNNEKQHGHRDVIVPCYFVLDVAPAHCSVAAEPALCCCDGARAPPSLRDFAPPAHSSPLTCIHYTWILTLMMLRSNDYQIARNYFDGATEALKLSKDKLNKVIDKSNIEKYLCEIVKDFWNKEIKLIEIDMLLEETYFELSQNDFNNINFKLIRLDELSKEIKLNLYLENEINNLIIATSRLKRAIKKKQEDTLEIEMEHLTLSPNTKLIKTPESKKLPINTTDKVVKQNELPSINYKISKLNLDGEDYDEKEPIKEMKKPKFKIPEPIINRPILETMTPGPKILNSETTKLPKTSLKFETTTPLPKTRVKILLTQASQDQGTPVSKTEEFFTPSSTPAEQFFTPMSSMKTYTRKRSAIVKNLDNEFSTPKVDIQKENKVSALDVLSAAD</sequence>
<dbReference type="Proteomes" id="UP000053268">
    <property type="component" value="Unassembled WGS sequence"/>
</dbReference>
<keyword evidence="2" id="KW-1185">Reference proteome</keyword>
<proteinExistence type="predicted"/>
<accession>A0A194QFK5</accession>
<organism evidence="1 2">
    <name type="scientific">Papilio xuthus</name>
    <name type="common">Asian swallowtail butterfly</name>
    <dbReference type="NCBI Taxonomy" id="66420"/>
    <lineage>
        <taxon>Eukaryota</taxon>
        <taxon>Metazoa</taxon>
        <taxon>Ecdysozoa</taxon>
        <taxon>Arthropoda</taxon>
        <taxon>Hexapoda</taxon>
        <taxon>Insecta</taxon>
        <taxon>Pterygota</taxon>
        <taxon>Neoptera</taxon>
        <taxon>Endopterygota</taxon>
        <taxon>Lepidoptera</taxon>
        <taxon>Glossata</taxon>
        <taxon>Ditrysia</taxon>
        <taxon>Papilionoidea</taxon>
        <taxon>Papilionidae</taxon>
        <taxon>Papilioninae</taxon>
        <taxon>Papilio</taxon>
    </lineage>
</organism>
<gene>
    <name evidence="1" type="ORF">RR46_08048</name>
</gene>
<evidence type="ECO:0000313" key="1">
    <source>
        <dbReference type="EMBL" id="KPJ02251.1"/>
    </source>
</evidence>
<dbReference type="STRING" id="66420.A0A194QFK5"/>
<name>A0A194QFK5_PAPXU</name>
<protein>
    <submittedName>
        <fullName evidence="1">Uncharacterized protein</fullName>
    </submittedName>
</protein>
<dbReference type="EMBL" id="KQ459249">
    <property type="protein sequence ID" value="KPJ02251.1"/>
    <property type="molecule type" value="Genomic_DNA"/>
</dbReference>
<reference evidence="1 2" key="1">
    <citation type="journal article" date="2015" name="Nat. Commun.">
        <title>Outbred genome sequencing and CRISPR/Cas9 gene editing in butterflies.</title>
        <authorList>
            <person name="Li X."/>
            <person name="Fan D."/>
            <person name="Zhang W."/>
            <person name="Liu G."/>
            <person name="Zhang L."/>
            <person name="Zhao L."/>
            <person name="Fang X."/>
            <person name="Chen L."/>
            <person name="Dong Y."/>
            <person name="Chen Y."/>
            <person name="Ding Y."/>
            <person name="Zhao R."/>
            <person name="Feng M."/>
            <person name="Zhu Y."/>
            <person name="Feng Y."/>
            <person name="Jiang X."/>
            <person name="Zhu D."/>
            <person name="Xiang H."/>
            <person name="Feng X."/>
            <person name="Li S."/>
            <person name="Wang J."/>
            <person name="Zhang G."/>
            <person name="Kronforst M.R."/>
            <person name="Wang W."/>
        </authorList>
    </citation>
    <scope>NUCLEOTIDE SEQUENCE [LARGE SCALE GENOMIC DNA]</scope>
    <source>
        <strain evidence="1">Ya'a_city_454_Px</strain>
        <tissue evidence="1">Whole body</tissue>
    </source>
</reference>
<evidence type="ECO:0000313" key="2">
    <source>
        <dbReference type="Proteomes" id="UP000053268"/>
    </source>
</evidence>